<evidence type="ECO:0000313" key="3">
    <source>
        <dbReference type="Proteomes" id="UP000186074"/>
    </source>
</evidence>
<organism evidence="2 3">
    <name type="scientific">Poseidonibacter parvus</name>
    <dbReference type="NCBI Taxonomy" id="1850254"/>
    <lineage>
        <taxon>Bacteria</taxon>
        <taxon>Pseudomonadati</taxon>
        <taxon>Campylobacterota</taxon>
        <taxon>Epsilonproteobacteria</taxon>
        <taxon>Campylobacterales</taxon>
        <taxon>Arcobacteraceae</taxon>
        <taxon>Poseidonibacter</taxon>
    </lineage>
</organism>
<sequence>MAKLKTTLRTCIVCRNKNEQKELFRLKCEDKKLVSYNNYGRSFYICRDCINLLQSDINQKTYKKIEKSLFRECKNKDKYVEQLKEMLTDVR</sequence>
<dbReference type="SUPFAM" id="SSF64376">
    <property type="entry name" value="YlxR-like"/>
    <property type="match status" value="1"/>
</dbReference>
<reference evidence="2 3" key="1">
    <citation type="submission" date="2017-01" db="EMBL/GenBank/DDBJ databases">
        <title>Genome sequencing of Arcobacter sp. LPB0137.</title>
        <authorList>
            <person name="Lee G.-W."/>
            <person name="Yi H."/>
        </authorList>
    </citation>
    <scope>NUCLEOTIDE SEQUENCE [LARGE SCALE GENOMIC DNA]</scope>
    <source>
        <strain evidence="2 3">LPB0137</strain>
    </source>
</reference>
<dbReference type="EMBL" id="CP019070">
    <property type="protein sequence ID" value="APW64683.1"/>
    <property type="molecule type" value="Genomic_DNA"/>
</dbReference>
<dbReference type="STRING" id="1850254.LPB137_01910"/>
<proteinExistence type="predicted"/>
<dbReference type="AlphaFoldDB" id="A0A1P8KJE4"/>
<dbReference type="InterPro" id="IPR007393">
    <property type="entry name" value="YlxR_dom"/>
</dbReference>
<accession>A0A1P8KJE4</accession>
<protein>
    <recommendedName>
        <fullName evidence="1">YlxR domain-containing protein</fullName>
    </recommendedName>
</protein>
<gene>
    <name evidence="2" type="ORF">LPB137_01910</name>
</gene>
<name>A0A1P8KJE4_9BACT</name>
<dbReference type="KEGG" id="alp:LPB137_01910"/>
<keyword evidence="3" id="KW-1185">Reference proteome</keyword>
<dbReference type="Gene3D" id="3.30.1230.10">
    <property type="entry name" value="YlxR-like"/>
    <property type="match status" value="1"/>
</dbReference>
<evidence type="ECO:0000259" key="1">
    <source>
        <dbReference type="Pfam" id="PF04296"/>
    </source>
</evidence>
<feature type="domain" description="YlxR" evidence="1">
    <location>
        <begin position="9"/>
        <end position="83"/>
    </location>
</feature>
<evidence type="ECO:0000313" key="2">
    <source>
        <dbReference type="EMBL" id="APW64683.1"/>
    </source>
</evidence>
<dbReference type="Pfam" id="PF04296">
    <property type="entry name" value="YlxR"/>
    <property type="match status" value="1"/>
</dbReference>
<dbReference type="RefSeq" id="WP_076083651.1">
    <property type="nucleotide sequence ID" value="NZ_CP019070.1"/>
</dbReference>
<dbReference type="Proteomes" id="UP000186074">
    <property type="component" value="Chromosome"/>
</dbReference>
<dbReference type="OrthoDB" id="5518171at2"/>
<dbReference type="InterPro" id="IPR035931">
    <property type="entry name" value="YlxR-like_sf"/>
</dbReference>